<accession>A0AAN2DCK5</accession>
<dbReference type="AlphaFoldDB" id="A0AAN2DCK5"/>
<dbReference type="KEGG" id="aro:B0909_05600"/>
<proteinExistence type="predicted"/>
<gene>
    <name evidence="1" type="ORF">AGRHK599_LOCUS1216</name>
</gene>
<dbReference type="EMBL" id="CAICSX020000001">
    <property type="protein sequence ID" value="CAD0211191.1"/>
    <property type="molecule type" value="Genomic_DNA"/>
</dbReference>
<dbReference type="RefSeq" id="WP_065115666.1">
    <property type="nucleotide sequence ID" value="NZ_CAICSX020000001.1"/>
</dbReference>
<comment type="caution">
    <text evidence="1">The sequence shown here is derived from an EMBL/GenBank/DDBJ whole genome shotgun (WGS) entry which is preliminary data.</text>
</comment>
<dbReference type="Proteomes" id="UP000528185">
    <property type="component" value="Unassembled WGS sequence"/>
</dbReference>
<evidence type="ECO:0000313" key="2">
    <source>
        <dbReference type="Proteomes" id="UP000528185"/>
    </source>
</evidence>
<sequence>MATNPFNRGLNVASDLVPVTPNDNTDLTEPGRAIRCRPDGAAGTLRFSTNTGVVRNTYIDAGETILVAVTRVHAAGTTATNLEVLV</sequence>
<protein>
    <submittedName>
        <fullName evidence="1">Uncharacterized protein</fullName>
    </submittedName>
</protein>
<reference evidence="1 2" key="1">
    <citation type="submission" date="2020-06" db="EMBL/GenBank/DDBJ databases">
        <authorList>
            <person name="De Coninck B."/>
            <person name="Ibrahim H."/>
        </authorList>
    </citation>
    <scope>NUCLEOTIDE SEQUENCE [LARGE SCALE GENOMIC DNA]</scope>
    <source>
        <strain evidence="1">Ag_rhizogenes_K599</strain>
    </source>
</reference>
<name>A0AAN2DCK5_RHIRH</name>
<evidence type="ECO:0000313" key="1">
    <source>
        <dbReference type="EMBL" id="CAD0211191.1"/>
    </source>
</evidence>
<organism evidence="1 2">
    <name type="scientific">Rhizobium rhizogenes</name>
    <name type="common">Agrobacterium rhizogenes</name>
    <dbReference type="NCBI Taxonomy" id="359"/>
    <lineage>
        <taxon>Bacteria</taxon>
        <taxon>Pseudomonadati</taxon>
        <taxon>Pseudomonadota</taxon>
        <taxon>Alphaproteobacteria</taxon>
        <taxon>Hyphomicrobiales</taxon>
        <taxon>Rhizobiaceae</taxon>
        <taxon>Rhizobium/Agrobacterium group</taxon>
        <taxon>Rhizobium</taxon>
    </lineage>
</organism>